<dbReference type="InterPro" id="IPR020476">
    <property type="entry name" value="Nudix_hydrolase"/>
</dbReference>
<dbReference type="InterPro" id="IPR036388">
    <property type="entry name" value="WH-like_DNA-bd_sf"/>
</dbReference>
<dbReference type="CDD" id="cd18873">
    <property type="entry name" value="NUDIX_NadM_like"/>
    <property type="match status" value="1"/>
</dbReference>
<comment type="caution">
    <text evidence="4">The sequence shown here is derived from an EMBL/GenBank/DDBJ whole genome shotgun (WGS) entry which is preliminary data.</text>
</comment>
<dbReference type="InterPro" id="IPR036390">
    <property type="entry name" value="WH_DNA-bd_sf"/>
</dbReference>
<dbReference type="InterPro" id="IPR054105">
    <property type="entry name" value="WHD_NrtR"/>
</dbReference>
<dbReference type="SUPFAM" id="SSF55811">
    <property type="entry name" value="Nudix"/>
    <property type="match status" value="1"/>
</dbReference>
<dbReference type="Gene3D" id="1.10.10.10">
    <property type="entry name" value="Winged helix-like DNA-binding domain superfamily/Winged helix DNA-binding domain"/>
    <property type="match status" value="1"/>
</dbReference>
<evidence type="ECO:0000256" key="1">
    <source>
        <dbReference type="ARBA" id="ARBA00022801"/>
    </source>
</evidence>
<sequence>MSASGSEIKVAVDAIVFGYSKNEGVSILLIQRKYPPFKNMWAIPGGFVLPDESLEEAVRRELVEETGIGVNYLEQLYTFGEPDRDPRKRVISIAYFALVKSAQFQQLKASTDAENAQWFNFKNLPSLAFDHKKILNLAIERVRTKIRYQPIGFELLDRKFPFSDLEKLYITLLDRDIDRRNFSKKMLALGILDETNEYAKSEGKGRPSKMYQFNKKRYQELVKEGINFEI</sequence>
<evidence type="ECO:0000313" key="4">
    <source>
        <dbReference type="EMBL" id="OQP46912.1"/>
    </source>
</evidence>
<dbReference type="Pfam" id="PF21906">
    <property type="entry name" value="WHD_NrtR"/>
    <property type="match status" value="1"/>
</dbReference>
<accession>A0A1V9ELI8</accession>
<organism evidence="4 5">
    <name type="scientific">Niastella yeongjuensis</name>
    <dbReference type="NCBI Taxonomy" id="354355"/>
    <lineage>
        <taxon>Bacteria</taxon>
        <taxon>Pseudomonadati</taxon>
        <taxon>Bacteroidota</taxon>
        <taxon>Chitinophagia</taxon>
        <taxon>Chitinophagales</taxon>
        <taxon>Chitinophagaceae</taxon>
        <taxon>Niastella</taxon>
    </lineage>
</organism>
<dbReference type="PRINTS" id="PR00502">
    <property type="entry name" value="NUDIXFAMILY"/>
</dbReference>
<dbReference type="SUPFAM" id="SSF46785">
    <property type="entry name" value="Winged helix' DNA-binding domain"/>
    <property type="match status" value="1"/>
</dbReference>
<dbReference type="Proteomes" id="UP000192610">
    <property type="component" value="Unassembled WGS sequence"/>
</dbReference>
<dbReference type="OrthoDB" id="9786141at2"/>
<keyword evidence="5" id="KW-1185">Reference proteome</keyword>
<comment type="similarity">
    <text evidence="2">Belongs to the Nudix hydrolase family.</text>
</comment>
<evidence type="ECO:0000259" key="3">
    <source>
        <dbReference type="PROSITE" id="PS51462"/>
    </source>
</evidence>
<dbReference type="PANTHER" id="PTHR43736">
    <property type="entry name" value="ADP-RIBOSE PYROPHOSPHATASE"/>
    <property type="match status" value="1"/>
</dbReference>
<dbReference type="GO" id="GO:0016787">
    <property type="term" value="F:hydrolase activity"/>
    <property type="evidence" value="ECO:0007669"/>
    <property type="project" value="UniProtKB-KW"/>
</dbReference>
<dbReference type="InterPro" id="IPR020084">
    <property type="entry name" value="NUDIX_hydrolase_CS"/>
</dbReference>
<dbReference type="PROSITE" id="PS51462">
    <property type="entry name" value="NUDIX"/>
    <property type="match status" value="1"/>
</dbReference>
<keyword evidence="1 2" id="KW-0378">Hydrolase</keyword>
<dbReference type="PANTHER" id="PTHR43736:SF4">
    <property type="entry name" value="SLR1690 PROTEIN"/>
    <property type="match status" value="1"/>
</dbReference>
<dbReference type="EMBL" id="LVXG01000023">
    <property type="protein sequence ID" value="OQP46912.1"/>
    <property type="molecule type" value="Genomic_DNA"/>
</dbReference>
<dbReference type="InterPro" id="IPR015797">
    <property type="entry name" value="NUDIX_hydrolase-like_dom_sf"/>
</dbReference>
<name>A0A1V9ELI8_9BACT</name>
<protein>
    <submittedName>
        <fullName evidence="4">NUDIX hydrolase</fullName>
    </submittedName>
</protein>
<dbReference type="Gene3D" id="3.90.79.10">
    <property type="entry name" value="Nucleoside Triphosphate Pyrophosphohydrolase"/>
    <property type="match status" value="1"/>
</dbReference>
<dbReference type="AlphaFoldDB" id="A0A1V9ELI8"/>
<dbReference type="InterPro" id="IPR000086">
    <property type="entry name" value="NUDIX_hydrolase_dom"/>
</dbReference>
<evidence type="ECO:0000313" key="5">
    <source>
        <dbReference type="Proteomes" id="UP000192610"/>
    </source>
</evidence>
<reference evidence="5" key="1">
    <citation type="submission" date="2016-04" db="EMBL/GenBank/DDBJ databases">
        <authorList>
            <person name="Chen L."/>
            <person name="Zhuang W."/>
            <person name="Wang G."/>
        </authorList>
    </citation>
    <scope>NUCLEOTIDE SEQUENCE [LARGE SCALE GENOMIC DNA]</scope>
    <source>
        <strain evidence="5">17621</strain>
    </source>
</reference>
<gene>
    <name evidence="4" type="ORF">A4H97_05170</name>
</gene>
<dbReference type="PROSITE" id="PS00893">
    <property type="entry name" value="NUDIX_BOX"/>
    <property type="match status" value="1"/>
</dbReference>
<feature type="domain" description="Nudix hydrolase" evidence="3">
    <location>
        <begin position="7"/>
        <end position="141"/>
    </location>
</feature>
<dbReference type="STRING" id="354355.SAMN05660816_01057"/>
<evidence type="ECO:0000256" key="2">
    <source>
        <dbReference type="RuleBase" id="RU003476"/>
    </source>
</evidence>
<dbReference type="Pfam" id="PF00293">
    <property type="entry name" value="NUDIX"/>
    <property type="match status" value="1"/>
</dbReference>
<proteinExistence type="inferred from homology"/>
<dbReference type="RefSeq" id="WP_081200920.1">
    <property type="nucleotide sequence ID" value="NZ_FOCZ01000002.1"/>
</dbReference>